<reference evidence="1 2" key="1">
    <citation type="journal article" date="2011" name="Appl. Environ. Microbiol.">
        <title>Methanogenic archaea isolated from Taiwan's Chelungpu fault.</title>
        <authorList>
            <person name="Wu S.Y."/>
            <person name="Lai M.C."/>
        </authorList>
    </citation>
    <scope>NUCLEOTIDE SEQUENCE [LARGE SCALE GENOMIC DNA]</scope>
    <source>
        <strain evidence="1 2">St545Mb</strain>
    </source>
</reference>
<dbReference type="EMBL" id="JTEO01000004">
    <property type="protein sequence ID" value="MCQ6962783.1"/>
    <property type="molecule type" value="Genomic_DNA"/>
</dbReference>
<gene>
    <name evidence="1" type="ORF">PV02_06700</name>
</gene>
<evidence type="ECO:0000313" key="1">
    <source>
        <dbReference type="EMBL" id="MCQ6962783.1"/>
    </source>
</evidence>
<accession>A0AAE3L0V6</accession>
<protein>
    <submittedName>
        <fullName evidence="1">Uncharacterized protein</fullName>
    </submittedName>
</protein>
<evidence type="ECO:0000313" key="2">
    <source>
        <dbReference type="Proteomes" id="UP001206983"/>
    </source>
</evidence>
<dbReference type="RefSeq" id="WP_256622624.1">
    <property type="nucleotide sequence ID" value="NZ_JTEO01000004.1"/>
</dbReference>
<proteinExistence type="predicted"/>
<sequence>MAVRFTISSGPFNVPIVQHVVITTGNSYTQARWYWEYVRSILFSHFPHFESTRSYIEDYKHDRESNTYHDNVLIFIDLEPAVLKEICEKHGGQYL</sequence>
<name>A0AAE3L0V6_9EURY</name>
<dbReference type="AlphaFoldDB" id="A0AAE3L0V6"/>
<dbReference type="Proteomes" id="UP001206983">
    <property type="component" value="Unassembled WGS sequence"/>
</dbReference>
<comment type="caution">
    <text evidence="1">The sequence shown here is derived from an EMBL/GenBank/DDBJ whole genome shotgun (WGS) entry which is preliminary data.</text>
</comment>
<organism evidence="1 2">
    <name type="scientific">Methanolobus chelungpuianus</name>
    <dbReference type="NCBI Taxonomy" id="502115"/>
    <lineage>
        <taxon>Archaea</taxon>
        <taxon>Methanobacteriati</taxon>
        <taxon>Methanobacteriota</taxon>
        <taxon>Stenosarchaea group</taxon>
        <taxon>Methanomicrobia</taxon>
        <taxon>Methanosarcinales</taxon>
        <taxon>Methanosarcinaceae</taxon>
        <taxon>Methanolobus</taxon>
    </lineage>
</organism>
<keyword evidence="2" id="KW-1185">Reference proteome</keyword>